<accession>M2XCJ7</accession>
<evidence type="ECO:0000256" key="1">
    <source>
        <dbReference type="ARBA" id="ARBA00004651"/>
    </source>
</evidence>
<feature type="transmembrane region" description="Helical" evidence="7">
    <location>
        <begin position="6"/>
        <end position="23"/>
    </location>
</feature>
<evidence type="ECO:0000256" key="5">
    <source>
        <dbReference type="ARBA" id="ARBA00022989"/>
    </source>
</evidence>
<keyword evidence="9" id="KW-1185">Reference proteome</keyword>
<dbReference type="Proteomes" id="UP000009877">
    <property type="component" value="Unassembled WGS sequence"/>
</dbReference>
<feature type="transmembrane region" description="Helical" evidence="7">
    <location>
        <begin position="64"/>
        <end position="84"/>
    </location>
</feature>
<gene>
    <name evidence="8" type="ORF">C884_02398</name>
</gene>
<evidence type="ECO:0000256" key="4">
    <source>
        <dbReference type="ARBA" id="ARBA00022692"/>
    </source>
</evidence>
<comment type="similarity">
    <text evidence="2">Belongs to the UPF0410 family.</text>
</comment>
<keyword evidence="3" id="KW-1003">Cell membrane</keyword>
<comment type="caution">
    <text evidence="8">The sequence shown here is derived from an EMBL/GenBank/DDBJ whole genome shotgun (WGS) entry which is preliminary data.</text>
</comment>
<dbReference type="PANTHER" id="PTHR33884">
    <property type="entry name" value="UPF0410 PROTEIN YMGE"/>
    <property type="match status" value="1"/>
</dbReference>
<protein>
    <submittedName>
        <fullName evidence="8">Transglycosylase-associated protein</fullName>
    </submittedName>
</protein>
<dbReference type="Pfam" id="PF04226">
    <property type="entry name" value="Transgly_assoc"/>
    <property type="match status" value="1"/>
</dbReference>
<dbReference type="EMBL" id="ANHZ02000008">
    <property type="protein sequence ID" value="EME36791.1"/>
    <property type="molecule type" value="Genomic_DNA"/>
</dbReference>
<dbReference type="AlphaFoldDB" id="M2XCJ7"/>
<keyword evidence="5 7" id="KW-1133">Transmembrane helix</keyword>
<evidence type="ECO:0000256" key="3">
    <source>
        <dbReference type="ARBA" id="ARBA00022475"/>
    </source>
</evidence>
<organism evidence="8 9">
    <name type="scientific">Kocuria palustris PEL</name>
    <dbReference type="NCBI Taxonomy" id="1236550"/>
    <lineage>
        <taxon>Bacteria</taxon>
        <taxon>Bacillati</taxon>
        <taxon>Actinomycetota</taxon>
        <taxon>Actinomycetes</taxon>
        <taxon>Micrococcales</taxon>
        <taxon>Micrococcaceae</taxon>
        <taxon>Kocuria</taxon>
    </lineage>
</organism>
<sequence>MIGSIIAWLVLGIIAGAIAKLIMPGKQGGGIVMTIILGIIGAFVGGLIAMVIPGLHPAGSTLSIGSIVLAIIGALVVLFIYGALTKGSRGGAVER</sequence>
<evidence type="ECO:0000256" key="2">
    <source>
        <dbReference type="ARBA" id="ARBA00011006"/>
    </source>
</evidence>
<dbReference type="STRING" id="71999.KPaMU14_08215"/>
<name>M2XCJ7_9MICC</name>
<reference evidence="8 9" key="1">
    <citation type="journal article" date="2014" name="Genome Announc.">
        <title>Draft Genome Sequence of Kocuria palustris PEL.</title>
        <authorList>
            <person name="Sharma G."/>
            <person name="Khatri I."/>
            <person name="Subramanian S."/>
        </authorList>
    </citation>
    <scope>NUCLEOTIDE SEQUENCE [LARGE SCALE GENOMIC DNA]</scope>
    <source>
        <strain evidence="8 9">PEL</strain>
    </source>
</reference>
<keyword evidence="6 7" id="KW-0472">Membrane</keyword>
<evidence type="ECO:0000313" key="8">
    <source>
        <dbReference type="EMBL" id="EME36791.1"/>
    </source>
</evidence>
<evidence type="ECO:0000256" key="6">
    <source>
        <dbReference type="ARBA" id="ARBA00023136"/>
    </source>
</evidence>
<keyword evidence="4 7" id="KW-0812">Transmembrane</keyword>
<comment type="subcellular location">
    <subcellularLocation>
        <location evidence="1">Cell membrane</location>
        <topology evidence="1">Multi-pass membrane protein</topology>
    </subcellularLocation>
</comment>
<feature type="transmembrane region" description="Helical" evidence="7">
    <location>
        <begin position="30"/>
        <end position="52"/>
    </location>
</feature>
<dbReference type="PANTHER" id="PTHR33884:SF3">
    <property type="entry name" value="UPF0410 PROTEIN YMGE"/>
    <property type="match status" value="1"/>
</dbReference>
<evidence type="ECO:0000256" key="7">
    <source>
        <dbReference type="SAM" id="Phobius"/>
    </source>
</evidence>
<dbReference type="InterPro" id="IPR007341">
    <property type="entry name" value="Transgly_assoc"/>
</dbReference>
<evidence type="ECO:0000313" key="9">
    <source>
        <dbReference type="Proteomes" id="UP000009877"/>
    </source>
</evidence>
<dbReference type="GO" id="GO:0005886">
    <property type="term" value="C:plasma membrane"/>
    <property type="evidence" value="ECO:0007669"/>
    <property type="project" value="UniProtKB-SubCell"/>
</dbReference>
<proteinExistence type="inferred from homology"/>
<dbReference type="RefSeq" id="WP_006214452.1">
    <property type="nucleotide sequence ID" value="NZ_ANHZ02000008.1"/>
</dbReference>